<proteinExistence type="predicted"/>
<reference evidence="1" key="1">
    <citation type="submission" date="2021-01" db="EMBL/GenBank/DDBJ databases">
        <title>Genomic Encyclopedia of Type Strains, Phase IV (KMG-IV): sequencing the most valuable type-strain genomes for metagenomic binning, comparative biology and taxonomic classification.</title>
        <authorList>
            <person name="Goeker M."/>
        </authorList>
    </citation>
    <scope>NUCLEOTIDE SEQUENCE</scope>
    <source>
        <strain evidence="1">DSM 23230</strain>
    </source>
</reference>
<dbReference type="SUPFAM" id="SSF140500">
    <property type="entry name" value="BAS1536-like"/>
    <property type="match status" value="1"/>
</dbReference>
<accession>A0A938XW91</accession>
<dbReference type="AlphaFoldDB" id="A0A938XW91"/>
<dbReference type="Proteomes" id="UP000774000">
    <property type="component" value="Unassembled WGS sequence"/>
</dbReference>
<protein>
    <recommendedName>
        <fullName evidence="3">Spo0E like sporulation regulatory protein</fullName>
    </recommendedName>
</protein>
<dbReference type="InterPro" id="IPR018540">
    <property type="entry name" value="Spo0E-like"/>
</dbReference>
<organism evidence="1 2">
    <name type="scientific">Halanaerobacter jeridensis</name>
    <dbReference type="NCBI Taxonomy" id="706427"/>
    <lineage>
        <taxon>Bacteria</taxon>
        <taxon>Bacillati</taxon>
        <taxon>Bacillota</taxon>
        <taxon>Clostridia</taxon>
        <taxon>Halanaerobiales</taxon>
        <taxon>Halobacteroidaceae</taxon>
        <taxon>Halanaerobacter</taxon>
    </lineage>
</organism>
<dbReference type="GO" id="GO:0046983">
    <property type="term" value="F:protein dimerization activity"/>
    <property type="evidence" value="ECO:0007669"/>
    <property type="project" value="InterPro"/>
</dbReference>
<dbReference type="InterPro" id="IPR037208">
    <property type="entry name" value="Spo0E-like_sf"/>
</dbReference>
<dbReference type="RefSeq" id="WP_204701201.1">
    <property type="nucleotide sequence ID" value="NZ_JAFBDQ010000005.1"/>
</dbReference>
<evidence type="ECO:0000313" key="2">
    <source>
        <dbReference type="Proteomes" id="UP000774000"/>
    </source>
</evidence>
<evidence type="ECO:0000313" key="1">
    <source>
        <dbReference type="EMBL" id="MBM7556425.1"/>
    </source>
</evidence>
<evidence type="ECO:0008006" key="3">
    <source>
        <dbReference type="Google" id="ProtNLM"/>
    </source>
</evidence>
<dbReference type="GO" id="GO:0043937">
    <property type="term" value="P:regulation of sporulation"/>
    <property type="evidence" value="ECO:0007669"/>
    <property type="project" value="InterPro"/>
</dbReference>
<dbReference type="InterPro" id="IPR036638">
    <property type="entry name" value="HLH_DNA-bd_sf"/>
</dbReference>
<gene>
    <name evidence="1" type="ORF">JOC47_001268</name>
</gene>
<dbReference type="Gene3D" id="4.10.280.10">
    <property type="entry name" value="Helix-loop-helix DNA-binding domain"/>
    <property type="match status" value="1"/>
</dbReference>
<comment type="caution">
    <text evidence="1">The sequence shown here is derived from an EMBL/GenBank/DDBJ whole genome shotgun (WGS) entry which is preliminary data.</text>
</comment>
<sequence length="48" mass="5677">MPIEIESLREELKNRVEIVEKDFLHGSVLKLSRKLDKLIIQKMKSVKN</sequence>
<name>A0A938XW91_9FIRM</name>
<dbReference type="EMBL" id="JAFBDQ010000005">
    <property type="protein sequence ID" value="MBM7556425.1"/>
    <property type="molecule type" value="Genomic_DNA"/>
</dbReference>
<dbReference type="Pfam" id="PF09388">
    <property type="entry name" value="SpoOE-like"/>
    <property type="match status" value="1"/>
</dbReference>
<keyword evidence="2" id="KW-1185">Reference proteome</keyword>